<reference evidence="2" key="1">
    <citation type="journal article" date="2015" name="Nature">
        <title>Complex archaea that bridge the gap between prokaryotes and eukaryotes.</title>
        <authorList>
            <person name="Spang A."/>
            <person name="Saw J.H."/>
            <person name="Jorgensen S.L."/>
            <person name="Zaremba-Niedzwiedzka K."/>
            <person name="Martijn J."/>
            <person name="Lind A.E."/>
            <person name="van Eijk R."/>
            <person name="Schleper C."/>
            <person name="Guy L."/>
            <person name="Ettema T.J."/>
        </authorList>
    </citation>
    <scope>NUCLEOTIDE SEQUENCE</scope>
</reference>
<evidence type="ECO:0000256" key="1">
    <source>
        <dbReference type="SAM" id="Phobius"/>
    </source>
</evidence>
<protein>
    <submittedName>
        <fullName evidence="2">Uncharacterized protein</fullName>
    </submittedName>
</protein>
<gene>
    <name evidence="2" type="ORF">LCGC14_1202550</name>
</gene>
<sequence>MSNSLKMGDYVNIIIGVILFFVISYVFGFVLELIIPSLSGMTLGQLITGGQREFIGIDPPVSAVVVMVVIFVAVFYNVYRGNK</sequence>
<organism evidence="2">
    <name type="scientific">marine sediment metagenome</name>
    <dbReference type="NCBI Taxonomy" id="412755"/>
    <lineage>
        <taxon>unclassified sequences</taxon>
        <taxon>metagenomes</taxon>
        <taxon>ecological metagenomes</taxon>
    </lineage>
</organism>
<comment type="caution">
    <text evidence="2">The sequence shown here is derived from an EMBL/GenBank/DDBJ whole genome shotgun (WGS) entry which is preliminary data.</text>
</comment>
<keyword evidence="1" id="KW-1133">Transmembrane helix</keyword>
<name>A0A0F9LKX7_9ZZZZ</name>
<keyword evidence="1" id="KW-0812">Transmembrane</keyword>
<accession>A0A0F9LKX7</accession>
<keyword evidence="1" id="KW-0472">Membrane</keyword>
<proteinExistence type="predicted"/>
<feature type="transmembrane region" description="Helical" evidence="1">
    <location>
        <begin position="12"/>
        <end position="35"/>
    </location>
</feature>
<dbReference type="EMBL" id="LAZR01006193">
    <property type="protein sequence ID" value="KKM94018.1"/>
    <property type="molecule type" value="Genomic_DNA"/>
</dbReference>
<feature type="transmembrane region" description="Helical" evidence="1">
    <location>
        <begin position="61"/>
        <end position="79"/>
    </location>
</feature>
<dbReference type="AlphaFoldDB" id="A0A0F9LKX7"/>
<evidence type="ECO:0000313" key="2">
    <source>
        <dbReference type="EMBL" id="KKM94018.1"/>
    </source>
</evidence>